<dbReference type="PROSITE" id="PS51725">
    <property type="entry name" value="ABM"/>
    <property type="match status" value="1"/>
</dbReference>
<comment type="caution">
    <text evidence="2">The sequence shown here is derived from an EMBL/GenBank/DDBJ whole genome shotgun (WGS) entry which is preliminary data.</text>
</comment>
<evidence type="ECO:0000313" key="3">
    <source>
        <dbReference type="Proteomes" id="UP000469011"/>
    </source>
</evidence>
<dbReference type="InterPro" id="IPR007138">
    <property type="entry name" value="ABM_dom"/>
</dbReference>
<keyword evidence="2" id="KW-0560">Oxidoreductase</keyword>
<dbReference type="EMBL" id="JAAAMG010000054">
    <property type="protein sequence ID" value="NDW08012.1"/>
    <property type="molecule type" value="Genomic_DNA"/>
</dbReference>
<evidence type="ECO:0000259" key="1">
    <source>
        <dbReference type="PROSITE" id="PS51725"/>
    </source>
</evidence>
<reference evidence="2 3" key="1">
    <citation type="submission" date="2020-01" db="EMBL/GenBank/DDBJ databases">
        <title>Jiella pacifica sp. nov.</title>
        <authorList>
            <person name="Xue Z."/>
            <person name="Zhu S."/>
            <person name="Chen J."/>
            <person name="Yang J."/>
        </authorList>
    </citation>
    <scope>NUCLEOTIDE SEQUENCE [LARGE SCALE GENOMIC DNA]</scope>
    <source>
        <strain evidence="2 3">40Bstr34</strain>
    </source>
</reference>
<dbReference type="SUPFAM" id="SSF54909">
    <property type="entry name" value="Dimeric alpha+beta barrel"/>
    <property type="match status" value="1"/>
</dbReference>
<name>A0A6N9TBR2_9HYPH</name>
<dbReference type="GO" id="GO:0004497">
    <property type="term" value="F:monooxygenase activity"/>
    <property type="evidence" value="ECO:0007669"/>
    <property type="project" value="UniProtKB-KW"/>
</dbReference>
<dbReference type="RefSeq" id="WP_163466459.1">
    <property type="nucleotide sequence ID" value="NZ_JAAAMG010000054.1"/>
</dbReference>
<dbReference type="Proteomes" id="UP000469011">
    <property type="component" value="Unassembled WGS sequence"/>
</dbReference>
<feature type="domain" description="ABM" evidence="1">
    <location>
        <begin position="2"/>
        <end position="97"/>
    </location>
</feature>
<proteinExistence type="predicted"/>
<dbReference type="AlphaFoldDB" id="A0A6N9TBR2"/>
<keyword evidence="3" id="KW-1185">Reference proteome</keyword>
<dbReference type="InterPro" id="IPR011008">
    <property type="entry name" value="Dimeric_a/b-barrel"/>
</dbReference>
<dbReference type="Pfam" id="PF03992">
    <property type="entry name" value="ABM"/>
    <property type="match status" value="1"/>
</dbReference>
<protein>
    <submittedName>
        <fullName evidence="2">Antibiotic biosynthesis monooxygenase</fullName>
    </submittedName>
</protein>
<gene>
    <name evidence="2" type="ORF">GTK09_26930</name>
</gene>
<accession>A0A6N9TBR2</accession>
<dbReference type="Gene3D" id="3.30.70.100">
    <property type="match status" value="1"/>
</dbReference>
<sequence>MLIVIGQIHIVDADVAAFLFEMATFGDAARARDGCLFFAVAPENSSAGRILVVERWRDQAALDAHLAAEDTAAFVARWGSRMESDVAKFDAANERELMGP</sequence>
<evidence type="ECO:0000313" key="2">
    <source>
        <dbReference type="EMBL" id="NDW08012.1"/>
    </source>
</evidence>
<keyword evidence="2" id="KW-0503">Monooxygenase</keyword>
<organism evidence="2 3">
    <name type="scientific">Jiella pacifica</name>
    <dbReference type="NCBI Taxonomy" id="2696469"/>
    <lineage>
        <taxon>Bacteria</taxon>
        <taxon>Pseudomonadati</taxon>
        <taxon>Pseudomonadota</taxon>
        <taxon>Alphaproteobacteria</taxon>
        <taxon>Hyphomicrobiales</taxon>
        <taxon>Aurantimonadaceae</taxon>
        <taxon>Jiella</taxon>
    </lineage>
</organism>